<dbReference type="InterPro" id="IPR013527">
    <property type="entry name" value="YicC-like_N"/>
</dbReference>
<dbReference type="KEGG" id="hhk:HH1059_23780"/>
<dbReference type="PANTHER" id="PTHR30636">
    <property type="entry name" value="UPF0701 PROTEIN YICC"/>
    <property type="match status" value="1"/>
</dbReference>
<dbReference type="AlphaFoldDB" id="A0A0X8X7G9"/>
<evidence type="ECO:0000313" key="9">
    <source>
        <dbReference type="Proteomes" id="UP000218890"/>
    </source>
</evidence>
<keyword evidence="4" id="KW-0378">Hydrolase</keyword>
<evidence type="ECO:0000259" key="6">
    <source>
        <dbReference type="Pfam" id="PF03755"/>
    </source>
</evidence>
<evidence type="ECO:0000256" key="5">
    <source>
        <dbReference type="ARBA" id="ARBA00035648"/>
    </source>
</evidence>
<keyword evidence="3" id="KW-0255">Endonuclease</keyword>
<comment type="cofactor">
    <cofactor evidence="1">
        <name>a divalent metal cation</name>
        <dbReference type="ChEBI" id="CHEBI:60240"/>
    </cofactor>
</comment>
<sequence>MIRSMTAFARREAQCDWEGCAAKLIWELRSVNHRYREIQPRLPEELRSLDPDVREHAAQALARGKLEAVLYCKGLSSSELEIDWQRVAKLASACDELLEKFSNSASPAPVTEFLRLPGVLNEPTGELQPIKTAALALFDDALAELVETRSREGSKLANLIQQRLEATRAAVEGLHERRSAANQQIRERLEARIANLSQPADPGRLEQELVYIAQRFDIDEELDRIQAHLDEVERLLDSQDAVGRRLDFLMQELNREANTIASKAADSTTSNTAVDLKVWVEQMREQVQNVE</sequence>
<dbReference type="Pfam" id="PF03755">
    <property type="entry name" value="YicC-like_N"/>
    <property type="match status" value="1"/>
</dbReference>
<organism evidence="8 9">
    <name type="scientific">Halorhodospira halochloris</name>
    <name type="common">Ectothiorhodospira halochloris</name>
    <dbReference type="NCBI Taxonomy" id="1052"/>
    <lineage>
        <taxon>Bacteria</taxon>
        <taxon>Pseudomonadati</taxon>
        <taxon>Pseudomonadota</taxon>
        <taxon>Gammaproteobacteria</taxon>
        <taxon>Chromatiales</taxon>
        <taxon>Ectothiorhodospiraceae</taxon>
        <taxon>Halorhodospira</taxon>
    </lineage>
</organism>
<gene>
    <name evidence="8" type="ORF">HH1059_23780</name>
</gene>
<proteinExistence type="inferred from homology"/>
<feature type="domain" description="Endoribonuclease YicC-like C-terminal" evidence="7">
    <location>
        <begin position="176"/>
        <end position="291"/>
    </location>
</feature>
<dbReference type="Pfam" id="PF08340">
    <property type="entry name" value="YicC-like_C"/>
    <property type="match status" value="1"/>
</dbReference>
<dbReference type="PANTHER" id="PTHR30636:SF3">
    <property type="entry name" value="UPF0701 PROTEIN YICC"/>
    <property type="match status" value="1"/>
</dbReference>
<keyword evidence="9" id="KW-1185">Reference proteome</keyword>
<dbReference type="Proteomes" id="UP000218890">
    <property type="component" value="Chromosome"/>
</dbReference>
<dbReference type="InterPro" id="IPR013551">
    <property type="entry name" value="YicC-like_C"/>
</dbReference>
<evidence type="ECO:0000259" key="7">
    <source>
        <dbReference type="Pfam" id="PF08340"/>
    </source>
</evidence>
<feature type="domain" description="Endoribonuclease YicC-like N-terminal" evidence="6">
    <location>
        <begin position="2"/>
        <end position="157"/>
    </location>
</feature>
<evidence type="ECO:0000256" key="4">
    <source>
        <dbReference type="ARBA" id="ARBA00022801"/>
    </source>
</evidence>
<comment type="similarity">
    <text evidence="5">Belongs to the YicC/YloC family.</text>
</comment>
<accession>A0A0X8X7G9</accession>
<dbReference type="InterPro" id="IPR005229">
    <property type="entry name" value="YicC/YloC-like"/>
</dbReference>
<name>A0A0X8X7G9_HALHR</name>
<dbReference type="GO" id="GO:0016787">
    <property type="term" value="F:hydrolase activity"/>
    <property type="evidence" value="ECO:0007669"/>
    <property type="project" value="UniProtKB-KW"/>
</dbReference>
<evidence type="ECO:0000256" key="2">
    <source>
        <dbReference type="ARBA" id="ARBA00022722"/>
    </source>
</evidence>
<reference evidence="8" key="1">
    <citation type="submission" date="2016-02" db="EMBL/GenBank/DDBJ databases">
        <title>Halorhodospira halochloris DSM-1059 complete genome, version 2.</title>
        <authorList>
            <person name="Tsukatani Y."/>
        </authorList>
    </citation>
    <scope>NUCLEOTIDE SEQUENCE</scope>
    <source>
        <strain evidence="8">DSM 1059</strain>
    </source>
</reference>
<dbReference type="OrthoDB" id="9771229at2"/>
<protein>
    <submittedName>
        <fullName evidence="8">Protein YicC</fullName>
    </submittedName>
</protein>
<dbReference type="GO" id="GO:0004521">
    <property type="term" value="F:RNA endonuclease activity"/>
    <property type="evidence" value="ECO:0007669"/>
    <property type="project" value="InterPro"/>
</dbReference>
<evidence type="ECO:0000256" key="3">
    <source>
        <dbReference type="ARBA" id="ARBA00022759"/>
    </source>
</evidence>
<keyword evidence="2" id="KW-0540">Nuclease</keyword>
<dbReference type="NCBIfam" id="TIGR00255">
    <property type="entry name" value="YicC/YloC family endoribonuclease"/>
    <property type="match status" value="1"/>
</dbReference>
<dbReference type="EMBL" id="AP017372">
    <property type="protein sequence ID" value="BAU56447.1"/>
    <property type="molecule type" value="Genomic_DNA"/>
</dbReference>
<evidence type="ECO:0000313" key="8">
    <source>
        <dbReference type="EMBL" id="BAU56447.1"/>
    </source>
</evidence>
<evidence type="ECO:0000256" key="1">
    <source>
        <dbReference type="ARBA" id="ARBA00001968"/>
    </source>
</evidence>